<dbReference type="SUPFAM" id="SSF47699">
    <property type="entry name" value="Bifunctional inhibitor/lipid-transfer protein/seed storage 2S albumin"/>
    <property type="match status" value="1"/>
</dbReference>
<dbReference type="OrthoDB" id="643149at2759"/>
<dbReference type="InterPro" id="IPR039265">
    <property type="entry name" value="DIR1-like"/>
</dbReference>
<dbReference type="PANTHER" id="PTHR33122:SF43">
    <property type="entry name" value="BIFUNCTIONAL INHIBITOR_PLANT LIPID TRANSFER PROTEIN_SEED STORAGE HELICAL DOMAIN-CONTAINING PROTEIN"/>
    <property type="match status" value="1"/>
</dbReference>
<keyword evidence="1" id="KW-0732">Signal</keyword>
<evidence type="ECO:0000256" key="1">
    <source>
        <dbReference type="SAM" id="SignalP"/>
    </source>
</evidence>
<dbReference type="Proteomes" id="UP001055439">
    <property type="component" value="Chromosome 6"/>
</dbReference>
<dbReference type="GO" id="GO:0005504">
    <property type="term" value="F:fatty acid binding"/>
    <property type="evidence" value="ECO:0007669"/>
    <property type="project" value="InterPro"/>
</dbReference>
<feature type="chain" id="PRO_5038418878" evidence="1">
    <location>
        <begin position="28"/>
        <end position="105"/>
    </location>
</feature>
<feature type="signal peptide" evidence="1">
    <location>
        <begin position="1"/>
        <end position="27"/>
    </location>
</feature>
<accession>A0A9E7G774</accession>
<dbReference type="CDD" id="cd04660">
    <property type="entry name" value="nsLTP_like"/>
    <property type="match status" value="1"/>
</dbReference>
<dbReference type="InterPro" id="IPR044741">
    <property type="entry name" value="NsLTP-like"/>
</dbReference>
<name>A0A9E7G774_9LILI</name>
<dbReference type="AlphaFoldDB" id="A0A9E7G774"/>
<dbReference type="InterPro" id="IPR036312">
    <property type="entry name" value="Bifun_inhib/LTP/seed_sf"/>
</dbReference>
<reference evidence="3" key="1">
    <citation type="submission" date="2022-05" db="EMBL/GenBank/DDBJ databases">
        <title>The Musa troglodytarum L. genome provides insights into the mechanism of non-climacteric behaviour and enrichment of carotenoids.</title>
        <authorList>
            <person name="Wang J."/>
        </authorList>
    </citation>
    <scope>NUCLEOTIDE SEQUENCE</scope>
    <source>
        <tissue evidence="3">Leaf</tissue>
    </source>
</reference>
<gene>
    <name evidence="3" type="ORF">MUK42_23719</name>
</gene>
<protein>
    <submittedName>
        <fullName evidence="3">Protease inhibitor/seed storage/LTP family</fullName>
    </submittedName>
</protein>
<dbReference type="Pfam" id="PF14368">
    <property type="entry name" value="LTP_2"/>
    <property type="match status" value="1"/>
</dbReference>
<dbReference type="Gene3D" id="1.10.110.10">
    <property type="entry name" value="Plant lipid-transfer and hydrophobic proteins"/>
    <property type="match status" value="1"/>
</dbReference>
<proteinExistence type="predicted"/>
<dbReference type="PANTHER" id="PTHR33122">
    <property type="entry name" value="LIPID BINDING PROTEIN-RELATED"/>
    <property type="match status" value="1"/>
</dbReference>
<dbReference type="EMBL" id="CP097508">
    <property type="protein sequence ID" value="URE10201.1"/>
    <property type="molecule type" value="Genomic_DNA"/>
</dbReference>
<keyword evidence="4" id="KW-1185">Reference proteome</keyword>
<evidence type="ECO:0000313" key="3">
    <source>
        <dbReference type="EMBL" id="URE10201.1"/>
    </source>
</evidence>
<evidence type="ECO:0000259" key="2">
    <source>
        <dbReference type="Pfam" id="PF14368"/>
    </source>
</evidence>
<feature type="domain" description="Bifunctional inhibitor/plant lipid transfer protein/seed storage helical" evidence="2">
    <location>
        <begin position="23"/>
        <end position="98"/>
    </location>
</feature>
<organism evidence="3 4">
    <name type="scientific">Musa troglodytarum</name>
    <name type="common">fe'i banana</name>
    <dbReference type="NCBI Taxonomy" id="320322"/>
    <lineage>
        <taxon>Eukaryota</taxon>
        <taxon>Viridiplantae</taxon>
        <taxon>Streptophyta</taxon>
        <taxon>Embryophyta</taxon>
        <taxon>Tracheophyta</taxon>
        <taxon>Spermatophyta</taxon>
        <taxon>Magnoliopsida</taxon>
        <taxon>Liliopsida</taxon>
        <taxon>Zingiberales</taxon>
        <taxon>Musaceae</taxon>
        <taxon>Musa</taxon>
    </lineage>
</organism>
<sequence length="105" mass="10900">MAKYLPTAALAVVAVLSLLSAVEFAMAEDSLCKMTEKGMVACLPSVTGASPTPPSDKCCAALSKADLPCLCKYKDSPVLSQVGVKPELARQLLARCKLGLPGECN</sequence>
<dbReference type="GO" id="GO:0009627">
    <property type="term" value="P:systemic acquired resistance"/>
    <property type="evidence" value="ECO:0007669"/>
    <property type="project" value="InterPro"/>
</dbReference>
<evidence type="ECO:0000313" key="4">
    <source>
        <dbReference type="Proteomes" id="UP001055439"/>
    </source>
</evidence>
<dbReference type="InterPro" id="IPR016140">
    <property type="entry name" value="Bifunc_inhib/LTP/seed_store"/>
</dbReference>